<evidence type="ECO:0008006" key="4">
    <source>
        <dbReference type="Google" id="ProtNLM"/>
    </source>
</evidence>
<dbReference type="InterPro" id="IPR038750">
    <property type="entry name" value="YczE/YyaS-like"/>
</dbReference>
<sequence length="210" mass="21934">MPRRILQLLIGLPLYGVGAALTVDAGLGVDPWTVLAEGLSIRTGIGVGWMTNILGLLILLLWIPLRQRPGIGTLANILILGTAMQLTLWVLPPVSGFLAQLGVLICGILLVAIASGLYIGARFGPGPRDGLMTGLHSRFGMPIWAARASVELTVLIIGWLLGGTVGLGTVLFAATIGPLVHITLPLLDTQRKRVPSPSASAPVTPLASPR</sequence>
<accession>A0ABU7V6D0</accession>
<keyword evidence="3" id="KW-1185">Reference proteome</keyword>
<name>A0ABU7V6D0_9MICO</name>
<feature type="transmembrane region" description="Helical" evidence="1">
    <location>
        <begin position="70"/>
        <end position="91"/>
    </location>
</feature>
<comment type="caution">
    <text evidence="2">The sequence shown here is derived from an EMBL/GenBank/DDBJ whole genome shotgun (WGS) entry which is preliminary data.</text>
</comment>
<keyword evidence="1" id="KW-0812">Transmembrane</keyword>
<evidence type="ECO:0000256" key="1">
    <source>
        <dbReference type="SAM" id="Phobius"/>
    </source>
</evidence>
<keyword evidence="1" id="KW-0472">Membrane</keyword>
<dbReference type="Pfam" id="PF19700">
    <property type="entry name" value="DUF6198"/>
    <property type="match status" value="1"/>
</dbReference>
<protein>
    <recommendedName>
        <fullName evidence="4">Membrane protein YczE</fullName>
    </recommendedName>
</protein>
<keyword evidence="1" id="KW-1133">Transmembrane helix</keyword>
<evidence type="ECO:0000313" key="3">
    <source>
        <dbReference type="Proteomes" id="UP001351900"/>
    </source>
</evidence>
<dbReference type="PANTHER" id="PTHR40078:SF1">
    <property type="entry name" value="INTEGRAL MEMBRANE PROTEIN"/>
    <property type="match status" value="1"/>
</dbReference>
<gene>
    <name evidence="2" type="ORF">V2V91_08870</name>
</gene>
<organism evidence="2 3">
    <name type="scientific">Microbacterium schleiferi</name>
    <dbReference type="NCBI Taxonomy" id="69362"/>
    <lineage>
        <taxon>Bacteria</taxon>
        <taxon>Bacillati</taxon>
        <taxon>Actinomycetota</taxon>
        <taxon>Actinomycetes</taxon>
        <taxon>Micrococcales</taxon>
        <taxon>Microbacteriaceae</taxon>
        <taxon>Microbacterium</taxon>
    </lineage>
</organism>
<reference evidence="2 3" key="1">
    <citation type="submission" date="2024-01" db="EMBL/GenBank/DDBJ databases">
        <title>the genome sequence of strain Microbacterium schleiferi NBRC 15075.</title>
        <authorList>
            <person name="Ding Y."/>
            <person name="Zhang G."/>
        </authorList>
    </citation>
    <scope>NUCLEOTIDE SEQUENCE [LARGE SCALE GENOMIC DNA]</scope>
    <source>
        <strain evidence="2 3">NBRC 15075</strain>
    </source>
</reference>
<dbReference type="Proteomes" id="UP001351900">
    <property type="component" value="Unassembled WGS sequence"/>
</dbReference>
<evidence type="ECO:0000313" key="2">
    <source>
        <dbReference type="EMBL" id="MEF2255244.1"/>
    </source>
</evidence>
<feature type="transmembrane region" description="Helical" evidence="1">
    <location>
        <begin position="43"/>
        <end position="63"/>
    </location>
</feature>
<dbReference type="RefSeq" id="WP_292709246.1">
    <property type="nucleotide sequence ID" value="NZ_BAAAUO010000012.1"/>
</dbReference>
<feature type="transmembrane region" description="Helical" evidence="1">
    <location>
        <begin position="97"/>
        <end position="120"/>
    </location>
</feature>
<dbReference type="PANTHER" id="PTHR40078">
    <property type="entry name" value="INTEGRAL MEMBRANE PROTEIN-RELATED"/>
    <property type="match status" value="1"/>
</dbReference>
<dbReference type="EMBL" id="JAZHOV010000004">
    <property type="protein sequence ID" value="MEF2255244.1"/>
    <property type="molecule type" value="Genomic_DNA"/>
</dbReference>
<proteinExistence type="predicted"/>